<sequence length="116" mass="12431">MLQPLFRALRRTPAAAAFLVAGRPPAPPTHLPPVARTALPTATGEEAVSYNRARKALPIALHMLQNGATVGHAETEQQIDAAAYALGWDEISDQTRAAVRANLGVLERHPDISLRP</sequence>
<reference evidence="1 2" key="1">
    <citation type="submission" date="2018-01" db="EMBL/GenBank/DDBJ databases">
        <title>Complete genome sequence of Streptomyces lunaelactis MM109T, a Ferroverdin A producer isolated from cave moonmilk deposits.</title>
        <authorList>
            <person name="Naome A."/>
            <person name="Martinet L."/>
            <person name="Maciejewska M."/>
            <person name="Anderssen S."/>
            <person name="Adam D."/>
            <person name="Tenconi E."/>
            <person name="Deflandre B."/>
            <person name="Arguelles-Arias A."/>
            <person name="Calusinska M."/>
            <person name="Copieters W."/>
            <person name="Karim L."/>
            <person name="Hanikenne M."/>
            <person name="Baurain D."/>
            <person name="van Wezel G."/>
            <person name="Smargiasso N."/>
            <person name="de Pauw E."/>
            <person name="Delfosse P."/>
            <person name="Rigali S."/>
        </authorList>
    </citation>
    <scope>NUCLEOTIDE SEQUENCE [LARGE SCALE GENOMIC DNA]</scope>
    <source>
        <strain evidence="1 2">MM109</strain>
    </source>
</reference>
<dbReference type="EMBL" id="CP026304">
    <property type="protein sequence ID" value="AVZ70895.1"/>
    <property type="molecule type" value="Genomic_DNA"/>
</dbReference>
<organism evidence="1 2">
    <name type="scientific">Streptomyces lunaelactis</name>
    <dbReference type="NCBI Taxonomy" id="1535768"/>
    <lineage>
        <taxon>Bacteria</taxon>
        <taxon>Bacillati</taxon>
        <taxon>Actinomycetota</taxon>
        <taxon>Actinomycetes</taxon>
        <taxon>Kitasatosporales</taxon>
        <taxon>Streptomycetaceae</taxon>
        <taxon>Streptomyces</taxon>
    </lineage>
</organism>
<dbReference type="GeneID" id="55653693"/>
<dbReference type="KEGG" id="slk:SLUN_00045"/>
<dbReference type="OrthoDB" id="9912768at2"/>
<accession>A0A2R4SVK6</accession>
<dbReference type="AlphaFoldDB" id="A0A2R4SVK6"/>
<gene>
    <name evidence="1" type="ORF">SLUN_00045</name>
</gene>
<proteinExistence type="predicted"/>
<dbReference type="RefSeq" id="WP_108146590.1">
    <property type="nucleotide sequence ID" value="NZ_CP026304.1"/>
</dbReference>
<evidence type="ECO:0000313" key="2">
    <source>
        <dbReference type="Proteomes" id="UP000244201"/>
    </source>
</evidence>
<dbReference type="Proteomes" id="UP000244201">
    <property type="component" value="Chromosome"/>
</dbReference>
<name>A0A2R4SVK6_9ACTN</name>
<protein>
    <submittedName>
        <fullName evidence="1">Uncharacterized protein</fullName>
    </submittedName>
</protein>
<evidence type="ECO:0000313" key="1">
    <source>
        <dbReference type="EMBL" id="AVZ70895.1"/>
    </source>
</evidence>
<keyword evidence="2" id="KW-1185">Reference proteome</keyword>